<dbReference type="Proteomes" id="UP001630127">
    <property type="component" value="Unassembled WGS sequence"/>
</dbReference>
<reference evidence="1 2" key="1">
    <citation type="submission" date="2024-11" db="EMBL/GenBank/DDBJ databases">
        <title>A near-complete genome assembly of Cinchona calisaya.</title>
        <authorList>
            <person name="Lian D.C."/>
            <person name="Zhao X.W."/>
            <person name="Wei L."/>
        </authorList>
    </citation>
    <scope>NUCLEOTIDE SEQUENCE [LARGE SCALE GENOMIC DNA]</scope>
    <source>
        <tissue evidence="1">Nenye</tissue>
    </source>
</reference>
<comment type="caution">
    <text evidence="1">The sequence shown here is derived from an EMBL/GenBank/DDBJ whole genome shotgun (WGS) entry which is preliminary data.</text>
</comment>
<feature type="non-terminal residue" evidence="1">
    <location>
        <position position="1"/>
    </location>
</feature>
<dbReference type="AlphaFoldDB" id="A0ABD2ZHG8"/>
<evidence type="ECO:0000313" key="1">
    <source>
        <dbReference type="EMBL" id="KAL3518916.1"/>
    </source>
</evidence>
<gene>
    <name evidence="1" type="ORF">ACH5RR_021505</name>
</gene>
<keyword evidence="2" id="KW-1185">Reference proteome</keyword>
<protein>
    <recommendedName>
        <fullName evidence="3">RNase H type-1 domain-containing protein</fullName>
    </recommendedName>
</protein>
<name>A0ABD2ZHG8_9GENT</name>
<organism evidence="1 2">
    <name type="scientific">Cinchona calisaya</name>
    <dbReference type="NCBI Taxonomy" id="153742"/>
    <lineage>
        <taxon>Eukaryota</taxon>
        <taxon>Viridiplantae</taxon>
        <taxon>Streptophyta</taxon>
        <taxon>Embryophyta</taxon>
        <taxon>Tracheophyta</taxon>
        <taxon>Spermatophyta</taxon>
        <taxon>Magnoliopsida</taxon>
        <taxon>eudicotyledons</taxon>
        <taxon>Gunneridae</taxon>
        <taxon>Pentapetalae</taxon>
        <taxon>asterids</taxon>
        <taxon>lamiids</taxon>
        <taxon>Gentianales</taxon>
        <taxon>Rubiaceae</taxon>
        <taxon>Cinchonoideae</taxon>
        <taxon>Cinchoneae</taxon>
        <taxon>Cinchona</taxon>
    </lineage>
</organism>
<evidence type="ECO:0000313" key="2">
    <source>
        <dbReference type="Proteomes" id="UP001630127"/>
    </source>
</evidence>
<dbReference type="EMBL" id="JBJUIK010000009">
    <property type="protein sequence ID" value="KAL3518916.1"/>
    <property type="molecule type" value="Genomic_DNA"/>
</dbReference>
<accession>A0ABD2ZHG8</accession>
<evidence type="ECO:0008006" key="3">
    <source>
        <dbReference type="Google" id="ProtNLM"/>
    </source>
</evidence>
<sequence>IKEGRAGYGIFALRSCLQVIQTGAYNEKKGVREIEECEVAKMAMIRALEKGWPSIVIHSNSKRLIGMFNQNSSMDSLVKTPLEDMFAFKDLFASCPCQVLTNDMNISCNSL</sequence>
<proteinExistence type="predicted"/>